<evidence type="ECO:0000256" key="7">
    <source>
        <dbReference type="ARBA" id="ARBA00023136"/>
    </source>
</evidence>
<evidence type="ECO:0000256" key="3">
    <source>
        <dbReference type="ARBA" id="ARBA00022692"/>
    </source>
</evidence>
<keyword evidence="4" id="KW-0653">Protein transport</keyword>
<gene>
    <name evidence="8" type="ORF">JCM31826_08720</name>
</gene>
<sequence>MLFFGADSIPEIARSLGRGLYEIRRATQEIKNEITRSAEEVIEKEKLSDTTKEIEKVKQEIEGTISRKR</sequence>
<keyword evidence="6" id="KW-0811">Translocation</keyword>
<comment type="subcellular location">
    <subcellularLocation>
        <location evidence="1">Membrane</location>
        <topology evidence="1">Single-pass membrane protein</topology>
    </subcellularLocation>
</comment>
<evidence type="ECO:0000256" key="5">
    <source>
        <dbReference type="ARBA" id="ARBA00022989"/>
    </source>
</evidence>
<dbReference type="InterPro" id="IPR003369">
    <property type="entry name" value="TatA/B/E"/>
</dbReference>
<evidence type="ECO:0000256" key="4">
    <source>
        <dbReference type="ARBA" id="ARBA00022927"/>
    </source>
</evidence>
<comment type="caution">
    <text evidence="8">The sequence shown here is derived from an EMBL/GenBank/DDBJ whole genome shotgun (WGS) entry which is preliminary data.</text>
</comment>
<dbReference type="GO" id="GO:0016020">
    <property type="term" value="C:membrane"/>
    <property type="evidence" value="ECO:0007669"/>
    <property type="project" value="UniProtKB-ARBA"/>
</dbReference>
<keyword evidence="7" id="KW-0472">Membrane</keyword>
<dbReference type="EMBL" id="BHZE01000006">
    <property type="protein sequence ID" value="GCD77390.1"/>
    <property type="molecule type" value="Genomic_DNA"/>
</dbReference>
<accession>A0A401XK78</accession>
<dbReference type="Gene3D" id="1.20.5.3310">
    <property type="match status" value="1"/>
</dbReference>
<keyword evidence="5" id="KW-1133">Transmembrane helix</keyword>
<dbReference type="Proteomes" id="UP000286715">
    <property type="component" value="Unassembled WGS sequence"/>
</dbReference>
<evidence type="ECO:0000256" key="6">
    <source>
        <dbReference type="ARBA" id="ARBA00023010"/>
    </source>
</evidence>
<keyword evidence="3" id="KW-0812">Transmembrane</keyword>
<proteinExistence type="predicted"/>
<reference evidence="8 9" key="1">
    <citation type="submission" date="2018-11" db="EMBL/GenBank/DDBJ databases">
        <title>Schleiferia aggregans sp. nov., a moderately thermophilic heterotrophic bacterium isolated from microbial mats at a terrestrial hot spring.</title>
        <authorList>
            <person name="Iino T."/>
            <person name="Ohkuma M."/>
            <person name="Haruta S."/>
        </authorList>
    </citation>
    <scope>NUCLEOTIDE SEQUENCE [LARGE SCALE GENOMIC DNA]</scope>
    <source>
        <strain evidence="8 9">LA</strain>
    </source>
</reference>
<dbReference type="AlphaFoldDB" id="A0A401XK78"/>
<evidence type="ECO:0000313" key="9">
    <source>
        <dbReference type="Proteomes" id="UP000286715"/>
    </source>
</evidence>
<evidence type="ECO:0000256" key="1">
    <source>
        <dbReference type="ARBA" id="ARBA00004167"/>
    </source>
</evidence>
<protein>
    <submittedName>
        <fullName evidence="8">Uncharacterized protein</fullName>
    </submittedName>
</protein>
<dbReference type="Pfam" id="PF02416">
    <property type="entry name" value="TatA_B_E"/>
    <property type="match status" value="1"/>
</dbReference>
<dbReference type="GO" id="GO:0015031">
    <property type="term" value="P:protein transport"/>
    <property type="evidence" value="ECO:0007669"/>
    <property type="project" value="UniProtKB-KW"/>
</dbReference>
<evidence type="ECO:0000313" key="8">
    <source>
        <dbReference type="EMBL" id="GCD77390.1"/>
    </source>
</evidence>
<organism evidence="8 9">
    <name type="scientific">Thermaurantimonas aggregans</name>
    <dbReference type="NCBI Taxonomy" id="2173829"/>
    <lineage>
        <taxon>Bacteria</taxon>
        <taxon>Pseudomonadati</taxon>
        <taxon>Bacteroidota</taxon>
        <taxon>Flavobacteriia</taxon>
        <taxon>Flavobacteriales</taxon>
        <taxon>Schleiferiaceae</taxon>
        <taxon>Thermaurantimonas</taxon>
    </lineage>
</organism>
<keyword evidence="9" id="KW-1185">Reference proteome</keyword>
<evidence type="ECO:0000256" key="2">
    <source>
        <dbReference type="ARBA" id="ARBA00022448"/>
    </source>
</evidence>
<name>A0A401XK78_9FLAO</name>
<keyword evidence="2" id="KW-0813">Transport</keyword>